<dbReference type="Pfam" id="PF13668">
    <property type="entry name" value="Ferritin_2"/>
    <property type="match status" value="1"/>
</dbReference>
<dbReference type="InterPro" id="IPR009078">
    <property type="entry name" value="Ferritin-like_SF"/>
</dbReference>
<keyword evidence="2" id="KW-1185">Reference proteome</keyword>
<reference evidence="1 2" key="1">
    <citation type="submission" date="2019-09" db="EMBL/GenBank/DDBJ databases">
        <title>Genome sequence of Hymenobacter sp. M3.</title>
        <authorList>
            <person name="Srinivasan S."/>
        </authorList>
    </citation>
    <scope>NUCLEOTIDE SEQUENCE [LARGE SCALE GENOMIC DNA]</scope>
    <source>
        <strain evidence="1 2">M3</strain>
    </source>
</reference>
<dbReference type="Gene3D" id="1.20.1260.10">
    <property type="match status" value="1"/>
</dbReference>
<dbReference type="AlphaFoldDB" id="A0A7L5A170"/>
<comment type="caution">
    <text evidence="1">The sequence shown here is derived from an EMBL/GenBank/DDBJ whole genome shotgun (WGS) entry which is preliminary data.</text>
</comment>
<name>A0A7L5A170_9BACT</name>
<organism evidence="1 2">
    <name type="scientific">Hymenobacter busanensis</name>
    <dbReference type="NCBI Taxonomy" id="2607656"/>
    <lineage>
        <taxon>Bacteria</taxon>
        <taxon>Pseudomonadati</taxon>
        <taxon>Bacteroidota</taxon>
        <taxon>Cytophagia</taxon>
        <taxon>Cytophagales</taxon>
        <taxon>Hymenobacteraceae</taxon>
        <taxon>Hymenobacter</taxon>
    </lineage>
</organism>
<accession>A0A7L5A170</accession>
<dbReference type="Proteomes" id="UP000326380">
    <property type="component" value="Unassembled WGS sequence"/>
</dbReference>
<evidence type="ECO:0000313" key="1">
    <source>
        <dbReference type="EMBL" id="KAA9338545.1"/>
    </source>
</evidence>
<dbReference type="EMBL" id="VTWU01000002">
    <property type="protein sequence ID" value="KAA9338545.1"/>
    <property type="molecule type" value="Genomic_DNA"/>
</dbReference>
<gene>
    <name evidence="1" type="ORF">F0P96_06850</name>
</gene>
<sequence length="275" mass="29340">MNFLTFLDALGEADTPGTLPRRATLHQLGRAAAAALPLAVGTALATPAVAQRAGTPLDFLLLALRLEWLEREFYTRATSASANLPGLSADLQVLKGHETLHATKLEGFVRASGGTVPAQPNYDFTAGGGDPTKAIFATDVFTNPVTFLSVAQVLEDAGVRAYKALFSTFITDRTILDVLVRIHTVEARHAAHIRKLRNQKAWVSKLDGGGPVPGKTDFVYAGEDNVKQPTTATATLDITTLDAYKDAAKLAPVTEAFDEAFASTSVQQLLGLFTY</sequence>
<protein>
    <submittedName>
        <fullName evidence="1">Ferritin-like domain-containing protein</fullName>
    </submittedName>
</protein>
<dbReference type="InterPro" id="IPR012347">
    <property type="entry name" value="Ferritin-like"/>
</dbReference>
<dbReference type="RefSeq" id="WP_151078094.1">
    <property type="nucleotide sequence ID" value="NZ_CP047647.1"/>
</dbReference>
<evidence type="ECO:0000313" key="2">
    <source>
        <dbReference type="Proteomes" id="UP000326380"/>
    </source>
</evidence>
<dbReference type="CDD" id="cd00657">
    <property type="entry name" value="Ferritin_like"/>
    <property type="match status" value="1"/>
</dbReference>
<proteinExistence type="predicted"/>
<dbReference type="SUPFAM" id="SSF47240">
    <property type="entry name" value="Ferritin-like"/>
    <property type="match status" value="1"/>
</dbReference>